<dbReference type="GO" id="GO:0008233">
    <property type="term" value="F:peptidase activity"/>
    <property type="evidence" value="ECO:0007669"/>
    <property type="project" value="UniProtKB-KW"/>
</dbReference>
<organism evidence="2 3">
    <name type="scientific">Mycolicibacterium lutetiense</name>
    <dbReference type="NCBI Taxonomy" id="1641992"/>
    <lineage>
        <taxon>Bacteria</taxon>
        <taxon>Bacillati</taxon>
        <taxon>Actinomycetota</taxon>
        <taxon>Actinomycetes</taxon>
        <taxon>Mycobacteriales</taxon>
        <taxon>Mycobacteriaceae</taxon>
        <taxon>Mycolicibacterium</taxon>
    </lineage>
</organism>
<feature type="domain" description="CAAX prenyl protease 2/Lysostaphin resistance protein A-like" evidence="1">
    <location>
        <begin position="100"/>
        <end position="192"/>
    </location>
</feature>
<name>A0ABS5A5C2_9MYCO</name>
<keyword evidence="2" id="KW-0378">Hydrolase</keyword>
<dbReference type="EMBL" id="JAGIOP010000002">
    <property type="protein sequence ID" value="MBP2456099.1"/>
    <property type="molecule type" value="Genomic_DNA"/>
</dbReference>
<evidence type="ECO:0000313" key="2">
    <source>
        <dbReference type="EMBL" id="MBP2456099.1"/>
    </source>
</evidence>
<dbReference type="PIRSF" id="PIRSF026622">
    <property type="entry name" value="Proteas_026622"/>
    <property type="match status" value="1"/>
</dbReference>
<protein>
    <submittedName>
        <fullName evidence="2">Membrane protease YdiL (CAAX protease family)</fullName>
    </submittedName>
</protein>
<accession>A0ABS5A5C2</accession>
<dbReference type="Proteomes" id="UP000694460">
    <property type="component" value="Unassembled WGS sequence"/>
</dbReference>
<dbReference type="GO" id="GO:0006508">
    <property type="term" value="P:proteolysis"/>
    <property type="evidence" value="ECO:0007669"/>
    <property type="project" value="UniProtKB-KW"/>
</dbReference>
<keyword evidence="2" id="KW-0645">Protease</keyword>
<evidence type="ECO:0000259" key="1">
    <source>
        <dbReference type="Pfam" id="PF02517"/>
    </source>
</evidence>
<sequence length="216" mass="21708">MTAGRIRAVALAAGLVTWSGLVDPRLPARWQPLVRAALGAVLMVGTRARPGLRPPALWSGLRLGATAATAVGAGVAAASAVPIVRTGMRQKTLPAAPRSWLALRIPLGTVWPEEAAFRAALGKLGADAFGPSGGQVLQATAFGLSHVADARAAGQPVIPTVLVTGVAGWVFGWLAQRSGSLAAPMLAHLAINEAGAAAALACQAAPAALPPRGSRP</sequence>
<reference evidence="2 3" key="1">
    <citation type="submission" date="2021-03" db="EMBL/GenBank/DDBJ databases">
        <title>Sequencing the genomes of 1000 actinobacteria strains.</title>
        <authorList>
            <person name="Klenk H.-P."/>
        </authorList>
    </citation>
    <scope>NUCLEOTIDE SEQUENCE [LARGE SCALE GENOMIC DNA]</scope>
    <source>
        <strain evidence="2 3">DSM 46713</strain>
    </source>
</reference>
<dbReference type="RefSeq" id="WP_209923076.1">
    <property type="nucleotide sequence ID" value="NZ_JAGIOP010000002.1"/>
</dbReference>
<dbReference type="Pfam" id="PF02517">
    <property type="entry name" value="Rce1-like"/>
    <property type="match status" value="1"/>
</dbReference>
<keyword evidence="3" id="KW-1185">Reference proteome</keyword>
<dbReference type="InterPro" id="IPR003675">
    <property type="entry name" value="Rce1/LyrA-like_dom"/>
</dbReference>
<comment type="caution">
    <text evidence="2">The sequence shown here is derived from an EMBL/GenBank/DDBJ whole genome shotgun (WGS) entry which is preliminary data.</text>
</comment>
<gene>
    <name evidence="2" type="ORF">JOF57_006012</name>
</gene>
<proteinExistence type="predicted"/>
<dbReference type="InterPro" id="IPR015837">
    <property type="entry name" value="UCP026622_CAAX_protease"/>
</dbReference>
<evidence type="ECO:0000313" key="3">
    <source>
        <dbReference type="Proteomes" id="UP000694460"/>
    </source>
</evidence>